<gene>
    <name evidence="1" type="ORF">B7Z12_15765</name>
</gene>
<dbReference type="AlphaFoldDB" id="A0A258CYD5"/>
<evidence type="ECO:0000313" key="1">
    <source>
        <dbReference type="EMBL" id="OYX00607.1"/>
    </source>
</evidence>
<dbReference type="Proteomes" id="UP000215616">
    <property type="component" value="Unassembled WGS sequence"/>
</dbReference>
<reference evidence="1 2" key="1">
    <citation type="submission" date="2017-03" db="EMBL/GenBank/DDBJ databases">
        <title>Lifting the veil on microbial sulfur biogeochemistry in mining wastewaters.</title>
        <authorList>
            <person name="Kantor R.S."/>
            <person name="Colenbrander Nelson T."/>
            <person name="Marshall S."/>
            <person name="Bennett D."/>
            <person name="Apte S."/>
            <person name="Camacho D."/>
            <person name="Thomas B.C."/>
            <person name="Warren L.A."/>
            <person name="Banfield J.F."/>
        </authorList>
    </citation>
    <scope>NUCLEOTIDE SEQUENCE [LARGE SCALE GENOMIC DNA]</scope>
    <source>
        <strain evidence="1">32-67-7</strain>
    </source>
</reference>
<sequence>MVKTAPPLDAEGVLQEPTPEWVAARFGVSREEAEWTLVLYRFSMLYPEGPEPGRFFCEAL</sequence>
<proteinExistence type="predicted"/>
<protein>
    <submittedName>
        <fullName evidence="1">Uncharacterized protein</fullName>
    </submittedName>
</protein>
<comment type="caution">
    <text evidence="1">The sequence shown here is derived from an EMBL/GenBank/DDBJ whole genome shotgun (WGS) entry which is preliminary data.</text>
</comment>
<organism evidence="1 2">
    <name type="scientific">Caulobacter vibrioides</name>
    <name type="common">Caulobacter crescentus</name>
    <dbReference type="NCBI Taxonomy" id="155892"/>
    <lineage>
        <taxon>Bacteria</taxon>
        <taxon>Pseudomonadati</taxon>
        <taxon>Pseudomonadota</taxon>
        <taxon>Alphaproteobacteria</taxon>
        <taxon>Caulobacterales</taxon>
        <taxon>Caulobacteraceae</taxon>
        <taxon>Caulobacter</taxon>
    </lineage>
</organism>
<name>A0A258CYD5_CAUVI</name>
<accession>A0A258CYD5</accession>
<evidence type="ECO:0000313" key="2">
    <source>
        <dbReference type="Proteomes" id="UP000215616"/>
    </source>
</evidence>
<dbReference type="EMBL" id="NCDQ01000299">
    <property type="protein sequence ID" value="OYX00607.1"/>
    <property type="molecule type" value="Genomic_DNA"/>
</dbReference>